<evidence type="ECO:0000313" key="3">
    <source>
        <dbReference type="Proteomes" id="UP000266723"/>
    </source>
</evidence>
<keyword evidence="3" id="KW-1185">Reference proteome</keyword>
<accession>A0ABQ7D2L3</accession>
<comment type="caution">
    <text evidence="2">The sequence shown here is derived from an EMBL/GenBank/DDBJ whole genome shotgun (WGS) entry which is preliminary data.</text>
</comment>
<feature type="compositionally biased region" description="Basic and acidic residues" evidence="1">
    <location>
        <begin position="10"/>
        <end position="20"/>
    </location>
</feature>
<evidence type="ECO:0000256" key="1">
    <source>
        <dbReference type="SAM" id="MobiDB-lite"/>
    </source>
</evidence>
<sequence length="189" mass="21967">MHPPIPYRVQSDDIDQHQHGGIDPQQQSSTDRQQKVCADRQQQTSSDRQPPMTYRKTEKTNQQHAYAPEQEKSTPAETSFIDDWHPMDEHEAIMDHQAAKERISIWKGAQSRKIYFPKHLRRESNGAGLDGFRKRVKKVPKDMTFEDAYHKLGSWVDEMDGRWVDLIGKDETGWEDGEDGRLASPFYSN</sequence>
<gene>
    <name evidence="2" type="ORF">DY000_02016264</name>
</gene>
<protein>
    <submittedName>
        <fullName evidence="2">Uncharacterized protein</fullName>
    </submittedName>
</protein>
<dbReference type="EMBL" id="QGKV02000759">
    <property type="protein sequence ID" value="KAF3565713.1"/>
    <property type="molecule type" value="Genomic_DNA"/>
</dbReference>
<evidence type="ECO:0000313" key="2">
    <source>
        <dbReference type="EMBL" id="KAF3565713.1"/>
    </source>
</evidence>
<name>A0ABQ7D2L3_BRACR</name>
<organism evidence="2 3">
    <name type="scientific">Brassica cretica</name>
    <name type="common">Mustard</name>
    <dbReference type="NCBI Taxonomy" id="69181"/>
    <lineage>
        <taxon>Eukaryota</taxon>
        <taxon>Viridiplantae</taxon>
        <taxon>Streptophyta</taxon>
        <taxon>Embryophyta</taxon>
        <taxon>Tracheophyta</taxon>
        <taxon>Spermatophyta</taxon>
        <taxon>Magnoliopsida</taxon>
        <taxon>eudicotyledons</taxon>
        <taxon>Gunneridae</taxon>
        <taxon>Pentapetalae</taxon>
        <taxon>rosids</taxon>
        <taxon>malvids</taxon>
        <taxon>Brassicales</taxon>
        <taxon>Brassicaceae</taxon>
        <taxon>Brassiceae</taxon>
        <taxon>Brassica</taxon>
    </lineage>
</organism>
<reference evidence="2 3" key="1">
    <citation type="journal article" date="2020" name="BMC Genomics">
        <title>Intraspecific diversification of the crop wild relative Brassica cretica Lam. using demographic model selection.</title>
        <authorList>
            <person name="Kioukis A."/>
            <person name="Michalopoulou V.A."/>
            <person name="Briers L."/>
            <person name="Pirintsos S."/>
            <person name="Studholme D.J."/>
            <person name="Pavlidis P."/>
            <person name="Sarris P.F."/>
        </authorList>
    </citation>
    <scope>NUCLEOTIDE SEQUENCE [LARGE SCALE GENOMIC DNA]</scope>
    <source>
        <strain evidence="3">cv. PFS-1207/04</strain>
    </source>
</reference>
<proteinExistence type="predicted"/>
<feature type="region of interest" description="Disordered" evidence="1">
    <location>
        <begin position="1"/>
        <end position="83"/>
    </location>
</feature>
<dbReference type="Proteomes" id="UP000266723">
    <property type="component" value="Unassembled WGS sequence"/>
</dbReference>